<gene>
    <name evidence="1" type="ORF">ElyMa_006845000</name>
</gene>
<dbReference type="PANTHER" id="PTHR18867">
    <property type="entry name" value="RAD50"/>
    <property type="match status" value="1"/>
</dbReference>
<dbReference type="GO" id="GO:0000722">
    <property type="term" value="P:telomere maintenance via recombination"/>
    <property type="evidence" value="ECO:0007669"/>
    <property type="project" value="TreeGrafter"/>
</dbReference>
<dbReference type="AlphaFoldDB" id="A0AAV4J6C3"/>
<protein>
    <submittedName>
        <fullName evidence="1">DNA repair protein RAD50</fullName>
    </submittedName>
</protein>
<dbReference type="EMBL" id="BMAT01013690">
    <property type="protein sequence ID" value="GFS18347.1"/>
    <property type="molecule type" value="Genomic_DNA"/>
</dbReference>
<dbReference type="GO" id="GO:0007004">
    <property type="term" value="P:telomere maintenance via telomerase"/>
    <property type="evidence" value="ECO:0007669"/>
    <property type="project" value="TreeGrafter"/>
</dbReference>
<sequence>MKKAGAGVMLKATEVKTAEMKKPTEGSTMKVTDNLQSEVKDGMLQLASGKYIYGEKSRMQTLDGVLTRRNPEGERQSITSRCADLNREMIGAMGVSKAVLENVIFCHQEDSNWPLSEGKALKEKFDAIFASTRYTKVLDEIKKLKQNQDGDIREGKKELEYLKQHKVKAEQLYAALCLAQPPLRLSSFQPARASPSLPSPSPACLRLGACPAFTSLCYICSPALLSPPPPPPTHTHIMSCAASITGPILVQPKATLSQCSLGPAAILAARHWPYPVPTYC</sequence>
<dbReference type="GO" id="GO:0043047">
    <property type="term" value="F:single-stranded telomeric DNA binding"/>
    <property type="evidence" value="ECO:0007669"/>
    <property type="project" value="TreeGrafter"/>
</dbReference>
<accession>A0AAV4J6C3</accession>
<reference evidence="1 2" key="1">
    <citation type="journal article" date="2021" name="Elife">
        <title>Chloroplast acquisition without the gene transfer in kleptoplastic sea slugs, Plakobranchus ocellatus.</title>
        <authorList>
            <person name="Maeda T."/>
            <person name="Takahashi S."/>
            <person name="Yoshida T."/>
            <person name="Shimamura S."/>
            <person name="Takaki Y."/>
            <person name="Nagai Y."/>
            <person name="Toyoda A."/>
            <person name="Suzuki Y."/>
            <person name="Arimoto A."/>
            <person name="Ishii H."/>
            <person name="Satoh N."/>
            <person name="Nishiyama T."/>
            <person name="Hasebe M."/>
            <person name="Maruyama T."/>
            <person name="Minagawa J."/>
            <person name="Obokata J."/>
            <person name="Shigenobu S."/>
        </authorList>
    </citation>
    <scope>NUCLEOTIDE SEQUENCE [LARGE SCALE GENOMIC DNA]</scope>
</reference>
<proteinExistence type="predicted"/>
<dbReference type="GO" id="GO:0030870">
    <property type="term" value="C:Mre11 complex"/>
    <property type="evidence" value="ECO:0007669"/>
    <property type="project" value="TreeGrafter"/>
</dbReference>
<dbReference type="Gene3D" id="3.40.50.300">
    <property type="entry name" value="P-loop containing nucleotide triphosphate hydrolases"/>
    <property type="match status" value="1"/>
</dbReference>
<dbReference type="GO" id="GO:0070192">
    <property type="term" value="P:chromosome organization involved in meiotic cell cycle"/>
    <property type="evidence" value="ECO:0007669"/>
    <property type="project" value="TreeGrafter"/>
</dbReference>
<evidence type="ECO:0000313" key="1">
    <source>
        <dbReference type="EMBL" id="GFS18347.1"/>
    </source>
</evidence>
<dbReference type="GO" id="GO:0000794">
    <property type="term" value="C:condensed nuclear chromosome"/>
    <property type="evidence" value="ECO:0007669"/>
    <property type="project" value="TreeGrafter"/>
</dbReference>
<dbReference type="Proteomes" id="UP000762676">
    <property type="component" value="Unassembled WGS sequence"/>
</dbReference>
<dbReference type="GO" id="GO:0006302">
    <property type="term" value="P:double-strand break repair"/>
    <property type="evidence" value="ECO:0007669"/>
    <property type="project" value="TreeGrafter"/>
</dbReference>
<evidence type="ECO:0000313" key="2">
    <source>
        <dbReference type="Proteomes" id="UP000762676"/>
    </source>
</evidence>
<dbReference type="GO" id="GO:0003691">
    <property type="term" value="F:double-stranded telomeric DNA binding"/>
    <property type="evidence" value="ECO:0007669"/>
    <property type="project" value="TreeGrafter"/>
</dbReference>
<dbReference type="PANTHER" id="PTHR18867:SF12">
    <property type="entry name" value="DNA REPAIR PROTEIN RAD50"/>
    <property type="match status" value="1"/>
</dbReference>
<dbReference type="GO" id="GO:0051880">
    <property type="term" value="F:G-quadruplex DNA binding"/>
    <property type="evidence" value="ECO:0007669"/>
    <property type="project" value="TreeGrafter"/>
</dbReference>
<comment type="caution">
    <text evidence="1">The sequence shown here is derived from an EMBL/GenBank/DDBJ whole genome shotgun (WGS) entry which is preliminary data.</text>
</comment>
<organism evidence="1 2">
    <name type="scientific">Elysia marginata</name>
    <dbReference type="NCBI Taxonomy" id="1093978"/>
    <lineage>
        <taxon>Eukaryota</taxon>
        <taxon>Metazoa</taxon>
        <taxon>Spiralia</taxon>
        <taxon>Lophotrochozoa</taxon>
        <taxon>Mollusca</taxon>
        <taxon>Gastropoda</taxon>
        <taxon>Heterobranchia</taxon>
        <taxon>Euthyneura</taxon>
        <taxon>Panpulmonata</taxon>
        <taxon>Sacoglossa</taxon>
        <taxon>Placobranchoidea</taxon>
        <taxon>Plakobranchidae</taxon>
        <taxon>Elysia</taxon>
    </lineage>
</organism>
<dbReference type="InterPro" id="IPR027417">
    <property type="entry name" value="P-loop_NTPase"/>
</dbReference>
<name>A0AAV4J6C3_9GAST</name>
<keyword evidence="2" id="KW-1185">Reference proteome</keyword>